<dbReference type="SUPFAM" id="SSF103025">
    <property type="entry name" value="Folate-binding domain"/>
    <property type="match status" value="1"/>
</dbReference>
<dbReference type="RefSeq" id="WP_341692129.1">
    <property type="nucleotide sequence ID" value="NZ_JBBYHS010000009.1"/>
</dbReference>
<organism evidence="2 3">
    <name type="scientific">Flavobacterium calami</name>
    <dbReference type="NCBI Taxonomy" id="3139144"/>
    <lineage>
        <taxon>Bacteria</taxon>
        <taxon>Pseudomonadati</taxon>
        <taxon>Bacteroidota</taxon>
        <taxon>Flavobacteriia</taxon>
        <taxon>Flavobacteriales</taxon>
        <taxon>Flavobacteriaceae</taxon>
        <taxon>Flavobacterium</taxon>
    </lineage>
</organism>
<keyword evidence="2" id="KW-0808">Transferase</keyword>
<dbReference type="Pfam" id="PF01571">
    <property type="entry name" value="GCV_T"/>
    <property type="match status" value="1"/>
</dbReference>
<name>A0ABU9IPK2_9FLAO</name>
<protein>
    <submittedName>
        <fullName evidence="2">Aminomethyl transferase family protein</fullName>
    </submittedName>
</protein>
<dbReference type="Proteomes" id="UP001485226">
    <property type="component" value="Unassembled WGS sequence"/>
</dbReference>
<gene>
    <name evidence="2" type="ORF">AAEO57_10010</name>
</gene>
<dbReference type="PIRSF" id="PIRSF006487">
    <property type="entry name" value="GcvT"/>
    <property type="match status" value="1"/>
</dbReference>
<dbReference type="InterPro" id="IPR006222">
    <property type="entry name" value="GCVT_N"/>
</dbReference>
<feature type="domain" description="GCVT N-terminal" evidence="1">
    <location>
        <begin position="62"/>
        <end position="247"/>
    </location>
</feature>
<reference evidence="2 3" key="1">
    <citation type="submission" date="2024-04" db="EMBL/GenBank/DDBJ databases">
        <title>Flavobacterium sp. DGU38 16S ribosomal RNA gene Genome sequencing and assembly.</title>
        <authorList>
            <person name="Park S."/>
        </authorList>
    </citation>
    <scope>NUCLEOTIDE SEQUENCE [LARGE SCALE GENOMIC DNA]</scope>
    <source>
        <strain evidence="2 3">DGU38</strain>
    </source>
</reference>
<dbReference type="GO" id="GO:0016740">
    <property type="term" value="F:transferase activity"/>
    <property type="evidence" value="ECO:0007669"/>
    <property type="project" value="UniProtKB-KW"/>
</dbReference>
<evidence type="ECO:0000259" key="1">
    <source>
        <dbReference type="Pfam" id="PF01571"/>
    </source>
</evidence>
<comment type="caution">
    <text evidence="2">The sequence shown here is derived from an EMBL/GenBank/DDBJ whole genome shotgun (WGS) entry which is preliminary data.</text>
</comment>
<dbReference type="EMBL" id="JBBYHS010000009">
    <property type="protein sequence ID" value="MEL1254110.1"/>
    <property type="molecule type" value="Genomic_DNA"/>
</dbReference>
<sequence>MKNNKTENIPHSPYLPIDKNVSDYNTAFEHLSPYSFSGFKKESLSWKHTCYLHAGLNPAYPYKISGKDAVRLFSDTCVNDFKTFSKGTTRHAVMCNENGNVMADGILLSLGNDEYMSYFLSPYINYFADSGKYKVKGEDLSGKVYLFQIGGPNSLAVLEAATKSSLRDIAFFHHRESRIYSDEQPDKKYDVRILRMGVAGTLAYEVHGPIEDAQEVYTALLKAGESFGMERLAMQVYGMNHTENGFVQSFIHFSAAYYQDKAFMEYIGDKFNMILDNLAGSAGSSIEKRYLNPVEAGWSNRIHLDHDFIGRKAIEAVLKNPKRMPVTLVWNSDDILEVYQSQFEQGEEYQYMDLAANEIWTSNNTAVHSDDVVKNGKTIGISSGRVYSNYYRVMISLCIINIEDSELGSEVEIIWGEPGVRQKNIRAVISRFPYLDLPRNKNIDVKLL</sequence>
<dbReference type="PANTHER" id="PTHR43757">
    <property type="entry name" value="AMINOMETHYLTRANSFERASE"/>
    <property type="match status" value="1"/>
</dbReference>
<dbReference type="InterPro" id="IPR028896">
    <property type="entry name" value="GcvT/YgfZ/DmdA"/>
</dbReference>
<dbReference type="InterPro" id="IPR027266">
    <property type="entry name" value="TrmE/GcvT-like"/>
</dbReference>
<proteinExistence type="predicted"/>
<evidence type="ECO:0000313" key="3">
    <source>
        <dbReference type="Proteomes" id="UP001485226"/>
    </source>
</evidence>
<keyword evidence="3" id="KW-1185">Reference proteome</keyword>
<evidence type="ECO:0000313" key="2">
    <source>
        <dbReference type="EMBL" id="MEL1254110.1"/>
    </source>
</evidence>
<dbReference type="Gene3D" id="3.30.1360.120">
    <property type="entry name" value="Probable tRNA modification gtpase trme, domain 1"/>
    <property type="match status" value="1"/>
</dbReference>
<dbReference type="PANTHER" id="PTHR43757:SF2">
    <property type="entry name" value="AMINOMETHYLTRANSFERASE, MITOCHONDRIAL"/>
    <property type="match status" value="1"/>
</dbReference>
<accession>A0ABU9IPK2</accession>